<dbReference type="EMBL" id="FZNW01000010">
    <property type="protein sequence ID" value="SNR57337.1"/>
    <property type="molecule type" value="Genomic_DNA"/>
</dbReference>
<accession>A0A238XEI2</accession>
<name>A0A238XEI2_9PSEU</name>
<dbReference type="SUPFAM" id="SSF54637">
    <property type="entry name" value="Thioesterase/thiol ester dehydrase-isomerase"/>
    <property type="match status" value="1"/>
</dbReference>
<dbReference type="Pfam" id="PF13452">
    <property type="entry name" value="FAS1_DH_region"/>
    <property type="match status" value="1"/>
</dbReference>
<feature type="domain" description="FAS1-like dehydratase" evidence="2">
    <location>
        <begin position="29"/>
        <end position="165"/>
    </location>
</feature>
<reference evidence="3 4" key="1">
    <citation type="submission" date="2017-06" db="EMBL/GenBank/DDBJ databases">
        <authorList>
            <person name="Kim H.J."/>
            <person name="Triplett B.A."/>
        </authorList>
    </citation>
    <scope>NUCLEOTIDE SEQUENCE [LARGE SCALE GENOMIC DNA]</scope>
    <source>
        <strain evidence="3 4">DSM 45207</strain>
    </source>
</reference>
<dbReference type="Proteomes" id="UP000198348">
    <property type="component" value="Unassembled WGS sequence"/>
</dbReference>
<evidence type="ECO:0000313" key="4">
    <source>
        <dbReference type="Proteomes" id="UP000198348"/>
    </source>
</evidence>
<dbReference type="RefSeq" id="WP_089301570.1">
    <property type="nucleotide sequence ID" value="NZ_FZNW01000010.1"/>
</dbReference>
<dbReference type="InterPro" id="IPR029069">
    <property type="entry name" value="HotDog_dom_sf"/>
</dbReference>
<dbReference type="SUPFAM" id="SSF50249">
    <property type="entry name" value="Nucleic acid-binding proteins"/>
    <property type="match status" value="1"/>
</dbReference>
<proteinExistence type="predicted"/>
<dbReference type="PANTHER" id="PTHR42993">
    <property type="entry name" value="MAOC-LIKE DEHYDRATASE DOMAIN-CONTAINING PROTEIN"/>
    <property type="match status" value="1"/>
</dbReference>
<dbReference type="InterPro" id="IPR039569">
    <property type="entry name" value="FAS1-like_DH_region"/>
</dbReference>
<evidence type="ECO:0000313" key="3">
    <source>
        <dbReference type="EMBL" id="SNR57337.1"/>
    </source>
</evidence>
<evidence type="ECO:0000259" key="1">
    <source>
        <dbReference type="Pfam" id="PF01796"/>
    </source>
</evidence>
<dbReference type="Gene3D" id="3.10.129.10">
    <property type="entry name" value="Hotdog Thioesterase"/>
    <property type="match status" value="1"/>
</dbReference>
<dbReference type="InterPro" id="IPR012340">
    <property type="entry name" value="NA-bd_OB-fold"/>
</dbReference>
<sequence>MTGTAGSDIAATVHEKAERIAAGGGSKPRPARDPVNTAMINNWVEAMGDDNPVYTDPEFAASSVHGGLVAPPAMAQVWTMNGLHGRRAEDDPLGAMMTALDEAGFTSVVATNSEQTYHRYLGPGEHVSASTELDGVVGPKRTALGEGFFVTTRTSWLVGDEVVAEMTFKVLKFRPAGSDDGTAGDAGAAPWQGPSGRVVDASERAAGVLRPVISADTEFFWTGTRVGELRIQRWGDTLRHPPGPVDPGGSMEATPDYVVAAGHGTVYSYVVHHNPPVPGKQLPFAVALVELDEGVRVLGELVDADPAEVSIGMSVRAVFLRVDEELTLPAWEVAR</sequence>
<gene>
    <name evidence="3" type="ORF">SAMN06265360_110153</name>
</gene>
<dbReference type="InterPro" id="IPR002878">
    <property type="entry name" value="ChsH2_C"/>
</dbReference>
<protein>
    <recommendedName>
        <fullName evidence="5">DNA-binding protein</fullName>
    </recommendedName>
</protein>
<dbReference type="CDD" id="cd03441">
    <property type="entry name" value="R_hydratase_like"/>
    <property type="match status" value="1"/>
</dbReference>
<feature type="domain" description="ChsH2 C-terminal OB-fold" evidence="1">
    <location>
        <begin position="257"/>
        <end position="319"/>
    </location>
</feature>
<keyword evidence="4" id="KW-1185">Reference proteome</keyword>
<dbReference type="AlphaFoldDB" id="A0A238XEI2"/>
<dbReference type="OrthoDB" id="4275032at2"/>
<organism evidence="3 4">
    <name type="scientific">Haloechinothrix alba</name>
    <dbReference type="NCBI Taxonomy" id="664784"/>
    <lineage>
        <taxon>Bacteria</taxon>
        <taxon>Bacillati</taxon>
        <taxon>Actinomycetota</taxon>
        <taxon>Actinomycetes</taxon>
        <taxon>Pseudonocardiales</taxon>
        <taxon>Pseudonocardiaceae</taxon>
        <taxon>Haloechinothrix</taxon>
    </lineage>
</organism>
<evidence type="ECO:0000259" key="2">
    <source>
        <dbReference type="Pfam" id="PF13452"/>
    </source>
</evidence>
<evidence type="ECO:0008006" key="5">
    <source>
        <dbReference type="Google" id="ProtNLM"/>
    </source>
</evidence>
<dbReference type="PANTHER" id="PTHR42993:SF1">
    <property type="entry name" value="MAOC-LIKE DEHYDRATASE DOMAIN-CONTAINING PROTEIN"/>
    <property type="match status" value="1"/>
</dbReference>
<dbReference type="Pfam" id="PF01796">
    <property type="entry name" value="OB_ChsH2_C"/>
    <property type="match status" value="1"/>
</dbReference>